<reference evidence="2 3" key="1">
    <citation type="submission" date="2024-04" db="EMBL/GenBank/DDBJ databases">
        <title>Tritrichomonas musculus Genome.</title>
        <authorList>
            <person name="Alves-Ferreira E."/>
            <person name="Grigg M."/>
            <person name="Lorenzi H."/>
            <person name="Galac M."/>
        </authorList>
    </citation>
    <scope>NUCLEOTIDE SEQUENCE [LARGE SCALE GENOMIC DNA]</scope>
    <source>
        <strain evidence="2 3">EAF2021</strain>
    </source>
</reference>
<feature type="compositionally biased region" description="Low complexity" evidence="1">
    <location>
        <begin position="489"/>
        <end position="499"/>
    </location>
</feature>
<accession>A0ABR2I6C3</accession>
<feature type="compositionally biased region" description="Polar residues" evidence="1">
    <location>
        <begin position="219"/>
        <end position="246"/>
    </location>
</feature>
<feature type="region of interest" description="Disordered" evidence="1">
    <location>
        <begin position="124"/>
        <end position="518"/>
    </location>
</feature>
<feature type="compositionally biased region" description="Basic and acidic residues" evidence="1">
    <location>
        <begin position="383"/>
        <end position="401"/>
    </location>
</feature>
<feature type="compositionally biased region" description="Low complexity" evidence="1">
    <location>
        <begin position="369"/>
        <end position="382"/>
    </location>
</feature>
<evidence type="ECO:0000313" key="3">
    <source>
        <dbReference type="Proteomes" id="UP001470230"/>
    </source>
</evidence>
<feature type="compositionally biased region" description="Low complexity" evidence="1">
    <location>
        <begin position="261"/>
        <end position="274"/>
    </location>
</feature>
<name>A0ABR2I6C3_9EUKA</name>
<evidence type="ECO:0000313" key="2">
    <source>
        <dbReference type="EMBL" id="KAK8858079.1"/>
    </source>
</evidence>
<gene>
    <name evidence="2" type="ORF">M9Y10_013179</name>
</gene>
<feature type="compositionally biased region" description="Basic and acidic residues" evidence="1">
    <location>
        <begin position="134"/>
        <end position="153"/>
    </location>
</feature>
<feature type="compositionally biased region" description="Acidic residues" evidence="1">
    <location>
        <begin position="454"/>
        <end position="467"/>
    </location>
</feature>
<organism evidence="2 3">
    <name type="scientific">Tritrichomonas musculus</name>
    <dbReference type="NCBI Taxonomy" id="1915356"/>
    <lineage>
        <taxon>Eukaryota</taxon>
        <taxon>Metamonada</taxon>
        <taxon>Parabasalia</taxon>
        <taxon>Tritrichomonadida</taxon>
        <taxon>Tritrichomonadidae</taxon>
        <taxon>Tritrichomonas</taxon>
    </lineage>
</organism>
<feature type="compositionally biased region" description="Acidic residues" evidence="1">
    <location>
        <begin position="475"/>
        <end position="488"/>
    </location>
</feature>
<dbReference type="EMBL" id="JAPFFF010000019">
    <property type="protein sequence ID" value="KAK8858079.1"/>
    <property type="molecule type" value="Genomic_DNA"/>
</dbReference>
<protein>
    <submittedName>
        <fullName evidence="2">Uncharacterized protein</fullName>
    </submittedName>
</protein>
<feature type="compositionally biased region" description="Basic and acidic residues" evidence="1">
    <location>
        <begin position="166"/>
        <end position="175"/>
    </location>
</feature>
<feature type="compositionally biased region" description="Basic and acidic residues" evidence="1">
    <location>
        <begin position="320"/>
        <end position="334"/>
    </location>
</feature>
<proteinExistence type="predicted"/>
<evidence type="ECO:0000256" key="1">
    <source>
        <dbReference type="SAM" id="MobiDB-lite"/>
    </source>
</evidence>
<comment type="caution">
    <text evidence="2">The sequence shown here is derived from an EMBL/GenBank/DDBJ whole genome shotgun (WGS) entry which is preliminary data.</text>
</comment>
<feature type="compositionally biased region" description="Low complexity" evidence="1">
    <location>
        <begin position="344"/>
        <end position="362"/>
    </location>
</feature>
<keyword evidence="3" id="KW-1185">Reference proteome</keyword>
<feature type="compositionally biased region" description="Low complexity" evidence="1">
    <location>
        <begin position="301"/>
        <end position="319"/>
    </location>
</feature>
<sequence length="533" mass="60543">MIREAPTQNRYVQEAENERQYQKHVNAIKNMKPSINTHAEIKNKDKKSRNPRVRIFNGQAALDNRNQQMASTGPKKEKIIDKNERRPKSGMNYINLEIDIENDNENEVFNNKKHRKANMDLISISESGSGPLDSSKKKDGIDNSNSPDKKDITDFDIFSMNSAKSQAEKEREEITTNRYHPYIPSNSARTKVKTIKPEVQQQPLSAKKSRIPLSRQDNHNNGNNATPPGLKKTSSNGSITKTNIPNTKPKIKVKPKTERSNTNNDDTDNTPNNNVSFNAPKVSSARRKTKNDNNHPHMNQMDKQQMQAQQRQQQRVLKQQQEKIERQERLEKLEKQKKKISAAPSSPQMPSSPSTPINSKSSGAKQTRSSNLGSSSSLSNKKQSSENKKAKNENDDRKLFKTEISLSKTKTQNEKRMCETDLEVNNSNSDSFLPCQPVFTEPTPKVTFGADMWDTSDDEDDDDDEIENIIKDQNEENIDDDDDDDIDEINNINSSSDANDTNEKSFISDIDSERDGIRDDFVCSDDFSSDNDF</sequence>
<dbReference type="Proteomes" id="UP001470230">
    <property type="component" value="Unassembled WGS sequence"/>
</dbReference>